<keyword evidence="1" id="KW-0732">Signal</keyword>
<sequence length="180" mass="20087">MSKNTLMGLVILAVFPVFLTGAVHAADDQLSSLITRVNTQTKNSDVISPLENKLLGRASWKIKCQYKAFDDMKACVMSKGPISILHMNSQYIVNIGDKHEKNTMAFVRVDQGDSLQEREGLFRNGTSIVGQLKRGNYAYTRFQQNKGQAIENKISLVGFTDAFNDMEAQFAKLGDDKNNF</sequence>
<name>A0ABV7BNS3_9GAMM</name>
<evidence type="ECO:0000313" key="2">
    <source>
        <dbReference type="EMBL" id="MFC2997850.1"/>
    </source>
</evidence>
<dbReference type="RefSeq" id="WP_228198997.1">
    <property type="nucleotide sequence ID" value="NZ_JBHRSF010000157.1"/>
</dbReference>
<evidence type="ECO:0000313" key="3">
    <source>
        <dbReference type="Proteomes" id="UP001595455"/>
    </source>
</evidence>
<gene>
    <name evidence="2" type="ORF">ACFODO_21870</name>
</gene>
<organism evidence="2 3">
    <name type="scientific">Acinetobacter sichuanensis</name>
    <dbReference type="NCBI Taxonomy" id="2136183"/>
    <lineage>
        <taxon>Bacteria</taxon>
        <taxon>Pseudomonadati</taxon>
        <taxon>Pseudomonadota</taxon>
        <taxon>Gammaproteobacteria</taxon>
        <taxon>Moraxellales</taxon>
        <taxon>Moraxellaceae</taxon>
        <taxon>Acinetobacter</taxon>
    </lineage>
</organism>
<proteinExistence type="predicted"/>
<feature type="signal peptide" evidence="1">
    <location>
        <begin position="1"/>
        <end position="25"/>
    </location>
</feature>
<comment type="caution">
    <text evidence="2">The sequence shown here is derived from an EMBL/GenBank/DDBJ whole genome shotgun (WGS) entry which is preliminary data.</text>
</comment>
<reference evidence="3" key="1">
    <citation type="journal article" date="2019" name="Int. J. Syst. Evol. Microbiol.">
        <title>The Global Catalogue of Microorganisms (GCM) 10K type strain sequencing project: providing services to taxonomists for standard genome sequencing and annotation.</title>
        <authorList>
            <consortium name="The Broad Institute Genomics Platform"/>
            <consortium name="The Broad Institute Genome Sequencing Center for Infectious Disease"/>
            <person name="Wu L."/>
            <person name="Ma J."/>
        </authorList>
    </citation>
    <scope>NUCLEOTIDE SEQUENCE [LARGE SCALE GENOMIC DNA]</scope>
    <source>
        <strain evidence="3">KCTC 62575</strain>
    </source>
</reference>
<protein>
    <recommendedName>
        <fullName evidence="4">DUF4251 domain-containing protein</fullName>
    </recommendedName>
</protein>
<keyword evidence="3" id="KW-1185">Reference proteome</keyword>
<dbReference type="EMBL" id="JBHRSF010000157">
    <property type="protein sequence ID" value="MFC2997850.1"/>
    <property type="molecule type" value="Genomic_DNA"/>
</dbReference>
<evidence type="ECO:0008006" key="4">
    <source>
        <dbReference type="Google" id="ProtNLM"/>
    </source>
</evidence>
<accession>A0ABV7BNS3</accession>
<dbReference type="Proteomes" id="UP001595455">
    <property type="component" value="Unassembled WGS sequence"/>
</dbReference>
<evidence type="ECO:0000256" key="1">
    <source>
        <dbReference type="SAM" id="SignalP"/>
    </source>
</evidence>
<feature type="chain" id="PRO_5047380957" description="DUF4251 domain-containing protein" evidence="1">
    <location>
        <begin position="26"/>
        <end position="180"/>
    </location>
</feature>